<dbReference type="Pfam" id="PF00168">
    <property type="entry name" value="C2"/>
    <property type="match status" value="1"/>
</dbReference>
<comment type="caution">
    <text evidence="4">The sequence shown here is derived from an EMBL/GenBank/DDBJ whole genome shotgun (WGS) entry which is preliminary data.</text>
</comment>
<dbReference type="PANTHER" id="PTHR31174">
    <property type="entry name" value="SEED MATURATION FAMILY PROTEIN"/>
    <property type="match status" value="1"/>
</dbReference>
<protein>
    <recommendedName>
        <fullName evidence="3">C2 domain-containing protein</fullName>
    </recommendedName>
</protein>
<evidence type="ECO:0000259" key="3">
    <source>
        <dbReference type="PROSITE" id="PS50004"/>
    </source>
</evidence>
<dbReference type="InterPro" id="IPR042971">
    <property type="entry name" value="LEA_SMP"/>
</dbReference>
<reference evidence="4" key="1">
    <citation type="submission" date="2023-05" db="EMBL/GenBank/DDBJ databases">
        <title>Nepenthes gracilis genome sequencing.</title>
        <authorList>
            <person name="Fukushima K."/>
        </authorList>
    </citation>
    <scope>NUCLEOTIDE SEQUENCE</scope>
    <source>
        <strain evidence="4">SING2019-196</strain>
    </source>
</reference>
<dbReference type="Gene3D" id="2.60.40.150">
    <property type="entry name" value="C2 domain"/>
    <property type="match status" value="1"/>
</dbReference>
<name>A0AAD3Y5M1_NEPGR</name>
<dbReference type="PANTHER" id="PTHR31174:SF7">
    <property type="entry name" value="LATE EMBRYOGENESIS ABUNDANT PROTEIN 31-RELATED"/>
    <property type="match status" value="1"/>
</dbReference>
<evidence type="ECO:0000256" key="1">
    <source>
        <dbReference type="ARBA" id="ARBA00010733"/>
    </source>
</evidence>
<gene>
    <name evidence="4" type="ORF">Nepgr_030253</name>
</gene>
<dbReference type="AlphaFoldDB" id="A0AAD3Y5M1"/>
<evidence type="ECO:0000313" key="4">
    <source>
        <dbReference type="EMBL" id="GMH28410.1"/>
    </source>
</evidence>
<evidence type="ECO:0000313" key="5">
    <source>
        <dbReference type="Proteomes" id="UP001279734"/>
    </source>
</evidence>
<dbReference type="EMBL" id="BSYO01000034">
    <property type="protein sequence ID" value="GMH28410.1"/>
    <property type="molecule type" value="Genomic_DNA"/>
</dbReference>
<accession>A0AAD3Y5M1</accession>
<keyword evidence="5" id="KW-1185">Reference proteome</keyword>
<dbReference type="SUPFAM" id="SSF49562">
    <property type="entry name" value="C2 domain (Calcium/lipid-binding domain, CaLB)"/>
    <property type="match status" value="1"/>
</dbReference>
<keyword evidence="2" id="KW-0677">Repeat</keyword>
<organism evidence="4 5">
    <name type="scientific">Nepenthes gracilis</name>
    <name type="common">Slender pitcher plant</name>
    <dbReference type="NCBI Taxonomy" id="150966"/>
    <lineage>
        <taxon>Eukaryota</taxon>
        <taxon>Viridiplantae</taxon>
        <taxon>Streptophyta</taxon>
        <taxon>Embryophyta</taxon>
        <taxon>Tracheophyta</taxon>
        <taxon>Spermatophyta</taxon>
        <taxon>Magnoliopsida</taxon>
        <taxon>eudicotyledons</taxon>
        <taxon>Gunneridae</taxon>
        <taxon>Pentapetalae</taxon>
        <taxon>Caryophyllales</taxon>
        <taxon>Nepenthaceae</taxon>
        <taxon>Nepenthes</taxon>
    </lineage>
</organism>
<dbReference type="Pfam" id="PF04927">
    <property type="entry name" value="SMP"/>
    <property type="match status" value="1"/>
</dbReference>
<sequence>MPQAPIKYGDLFNVSSGLAGKPVAPQDAAMIQYAESIAHGQTQNDRLAATMHSAAEVNERAGLVGHVDTSDVTRGGGITVVEVDEPGAHIFTKFVEGKIARSWCVSEISRTEQPKHRDRPNMASRTLELTVLSANDLKKARLFSKMDLYVVVFLDGDCTAAKHETPIDRHGGTSPTWNSSVKFTINEPHMERKLLYNFI</sequence>
<dbReference type="InterPro" id="IPR035892">
    <property type="entry name" value="C2_domain_sf"/>
</dbReference>
<dbReference type="InterPro" id="IPR000008">
    <property type="entry name" value="C2_dom"/>
</dbReference>
<comment type="similarity">
    <text evidence="1">Belongs to the LEA type SMP family.</text>
</comment>
<dbReference type="Proteomes" id="UP001279734">
    <property type="component" value="Unassembled WGS sequence"/>
</dbReference>
<feature type="domain" description="C2" evidence="3">
    <location>
        <begin position="107"/>
        <end position="199"/>
    </location>
</feature>
<evidence type="ECO:0000256" key="2">
    <source>
        <dbReference type="ARBA" id="ARBA00022737"/>
    </source>
</evidence>
<dbReference type="PROSITE" id="PS50004">
    <property type="entry name" value="C2"/>
    <property type="match status" value="1"/>
</dbReference>
<dbReference type="InterPro" id="IPR007011">
    <property type="entry name" value="LEA_SMP_dom"/>
</dbReference>
<proteinExistence type="inferred from homology"/>